<accession>A0A150GBS8</accession>
<protein>
    <submittedName>
        <fullName evidence="2">Uncharacterized protein</fullName>
    </submittedName>
</protein>
<evidence type="ECO:0000256" key="1">
    <source>
        <dbReference type="SAM" id="MobiDB-lite"/>
    </source>
</evidence>
<reference evidence="3" key="1">
    <citation type="journal article" date="2016" name="Nat. Commun.">
        <title>The Gonium pectorale genome demonstrates co-option of cell cycle regulation during the evolution of multicellularity.</title>
        <authorList>
            <person name="Hanschen E.R."/>
            <person name="Marriage T.N."/>
            <person name="Ferris P.J."/>
            <person name="Hamaji T."/>
            <person name="Toyoda A."/>
            <person name="Fujiyama A."/>
            <person name="Neme R."/>
            <person name="Noguchi H."/>
            <person name="Minakuchi Y."/>
            <person name="Suzuki M."/>
            <person name="Kawai-Toyooka H."/>
            <person name="Smith D.R."/>
            <person name="Sparks H."/>
            <person name="Anderson J."/>
            <person name="Bakaric R."/>
            <person name="Luria V."/>
            <person name="Karger A."/>
            <person name="Kirschner M.W."/>
            <person name="Durand P.M."/>
            <person name="Michod R.E."/>
            <person name="Nozaki H."/>
            <person name="Olson B.J."/>
        </authorList>
    </citation>
    <scope>NUCLEOTIDE SEQUENCE [LARGE SCALE GENOMIC DNA]</scope>
    <source>
        <strain evidence="3">NIES-2863</strain>
    </source>
</reference>
<feature type="region of interest" description="Disordered" evidence="1">
    <location>
        <begin position="39"/>
        <end position="60"/>
    </location>
</feature>
<evidence type="ECO:0000313" key="2">
    <source>
        <dbReference type="EMBL" id="KXZ47223.1"/>
    </source>
</evidence>
<sequence length="252" mass="26755">MDDLGTKSHSVLKGMEAAQPAAAAHRYGTRLKGQELASSSASGSTFTSAPTSTPADVGAASKPVHWNAPWEMDFRLSYGIGKGGRNHDAGLRFSVLLEDEAYPVVKSVSRCSQDLLEGCKNTPLFMALPALGSMVLALEIESLVSKLEQEVGTEDGPAQALAAVLYLGVLKLGGGRRVAQMSASLLVPEKAAVGLTQGLLRLLMWHVEREEGEQAGEEPVNLLTKILQCADRVIVVQRNGTACWEEVKSGKA</sequence>
<name>A0A150GBS8_GONPE</name>
<organism evidence="2 3">
    <name type="scientific">Gonium pectorale</name>
    <name type="common">Green alga</name>
    <dbReference type="NCBI Taxonomy" id="33097"/>
    <lineage>
        <taxon>Eukaryota</taxon>
        <taxon>Viridiplantae</taxon>
        <taxon>Chlorophyta</taxon>
        <taxon>core chlorophytes</taxon>
        <taxon>Chlorophyceae</taxon>
        <taxon>CS clade</taxon>
        <taxon>Chlamydomonadales</taxon>
        <taxon>Volvocaceae</taxon>
        <taxon>Gonium</taxon>
    </lineage>
</organism>
<dbReference type="AlphaFoldDB" id="A0A150GBS8"/>
<dbReference type="EMBL" id="LSYV01000038">
    <property type="protein sequence ID" value="KXZ47223.1"/>
    <property type="molecule type" value="Genomic_DNA"/>
</dbReference>
<feature type="compositionally biased region" description="Low complexity" evidence="1">
    <location>
        <begin position="39"/>
        <end position="55"/>
    </location>
</feature>
<dbReference type="Proteomes" id="UP000075714">
    <property type="component" value="Unassembled WGS sequence"/>
</dbReference>
<keyword evidence="3" id="KW-1185">Reference proteome</keyword>
<comment type="caution">
    <text evidence="2">The sequence shown here is derived from an EMBL/GenBank/DDBJ whole genome shotgun (WGS) entry which is preliminary data.</text>
</comment>
<gene>
    <name evidence="2" type="ORF">GPECTOR_37g229</name>
</gene>
<proteinExistence type="predicted"/>
<evidence type="ECO:0000313" key="3">
    <source>
        <dbReference type="Proteomes" id="UP000075714"/>
    </source>
</evidence>